<comment type="caution">
    <text evidence="2">The sequence shown here is derived from an EMBL/GenBank/DDBJ whole genome shotgun (WGS) entry which is preliminary data.</text>
</comment>
<feature type="repeat" description="TPR" evidence="1">
    <location>
        <begin position="17"/>
        <end position="50"/>
    </location>
</feature>
<dbReference type="InterPro" id="IPR011990">
    <property type="entry name" value="TPR-like_helical_dom_sf"/>
</dbReference>
<keyword evidence="3" id="KW-1185">Reference proteome</keyword>
<dbReference type="PANTHER" id="PTHR47678:SF1">
    <property type="entry name" value="TETRATRICOPEPTIDE REPEAT PROTEIN 31"/>
    <property type="match status" value="1"/>
</dbReference>
<protein>
    <submittedName>
        <fullName evidence="2">Hsc70-interacting protein 1-like protein</fullName>
    </submittedName>
</protein>
<sequence length="185" mass="21313">MCSAAKRIRLQSPLESAMDLLEEGIAEAGCERYDEAVRKFTAALELQPQMDLFFRLRSECHFKLQNYPAAHRDADRSVGMNPDKIEGYALQAQCFLVNGIYTPLEELCKKFRNDYSMKWKYLNVLTHTDTAKYCIGKLKDYDAKLQRPNLKPAERMKGLAKCVQKCNRLLEISPSSEKIRLKLIV</sequence>
<reference evidence="2 3" key="1">
    <citation type="journal article" date="2018" name="Gigascience">
        <title>Genomes of trombidid mites reveal novel predicted allergens and laterally-transferred genes associated with secondary metabolism.</title>
        <authorList>
            <person name="Dong X."/>
            <person name="Chaisiri K."/>
            <person name="Xia D."/>
            <person name="Armstrong S.D."/>
            <person name="Fang Y."/>
            <person name="Donnelly M.J."/>
            <person name="Kadowaki T."/>
            <person name="McGarry J.W."/>
            <person name="Darby A.C."/>
            <person name="Makepeace B.L."/>
        </authorList>
    </citation>
    <scope>NUCLEOTIDE SEQUENCE [LARGE SCALE GENOMIC DNA]</scope>
    <source>
        <strain evidence="2">UoL-UT</strain>
    </source>
</reference>
<dbReference type="AlphaFoldDB" id="A0A443RV77"/>
<organism evidence="2 3">
    <name type="scientific">Leptotrombidium deliense</name>
    <dbReference type="NCBI Taxonomy" id="299467"/>
    <lineage>
        <taxon>Eukaryota</taxon>
        <taxon>Metazoa</taxon>
        <taxon>Ecdysozoa</taxon>
        <taxon>Arthropoda</taxon>
        <taxon>Chelicerata</taxon>
        <taxon>Arachnida</taxon>
        <taxon>Acari</taxon>
        <taxon>Acariformes</taxon>
        <taxon>Trombidiformes</taxon>
        <taxon>Prostigmata</taxon>
        <taxon>Anystina</taxon>
        <taxon>Parasitengona</taxon>
        <taxon>Trombiculoidea</taxon>
        <taxon>Trombiculidae</taxon>
        <taxon>Leptotrombidium</taxon>
    </lineage>
</organism>
<name>A0A443RV77_9ACAR</name>
<evidence type="ECO:0000313" key="2">
    <source>
        <dbReference type="EMBL" id="RWS19277.1"/>
    </source>
</evidence>
<dbReference type="PROSITE" id="PS50005">
    <property type="entry name" value="TPR"/>
    <property type="match status" value="1"/>
</dbReference>
<dbReference type="OrthoDB" id="533763at2759"/>
<dbReference type="InterPro" id="IPR019734">
    <property type="entry name" value="TPR_rpt"/>
</dbReference>
<dbReference type="Proteomes" id="UP000288716">
    <property type="component" value="Unassembled WGS sequence"/>
</dbReference>
<dbReference type="EMBL" id="NCKV01028024">
    <property type="protein sequence ID" value="RWS19277.1"/>
    <property type="molecule type" value="Genomic_DNA"/>
</dbReference>
<dbReference type="Gene3D" id="1.25.40.10">
    <property type="entry name" value="Tetratricopeptide repeat domain"/>
    <property type="match status" value="1"/>
</dbReference>
<accession>A0A443RV77</accession>
<gene>
    <name evidence="2" type="ORF">B4U80_12327</name>
</gene>
<evidence type="ECO:0000313" key="3">
    <source>
        <dbReference type="Proteomes" id="UP000288716"/>
    </source>
</evidence>
<proteinExistence type="predicted"/>
<dbReference type="VEuPathDB" id="VectorBase:LDEU012763"/>
<dbReference type="SUPFAM" id="SSF48452">
    <property type="entry name" value="TPR-like"/>
    <property type="match status" value="1"/>
</dbReference>
<keyword evidence="1" id="KW-0802">TPR repeat</keyword>
<dbReference type="PANTHER" id="PTHR47678">
    <property type="entry name" value="TETRATRICOPEPTIDE REPEAT PROTEIN 31"/>
    <property type="match status" value="1"/>
</dbReference>
<evidence type="ECO:0000256" key="1">
    <source>
        <dbReference type="PROSITE-ProRule" id="PRU00339"/>
    </source>
</evidence>